<feature type="chain" id="PRO_5038259311" evidence="2">
    <location>
        <begin position="30"/>
        <end position="539"/>
    </location>
</feature>
<feature type="region of interest" description="Disordered" evidence="1">
    <location>
        <begin position="241"/>
        <end position="263"/>
    </location>
</feature>
<keyword evidence="5" id="KW-1185">Reference proteome</keyword>
<reference evidence="5" key="1">
    <citation type="journal article" date="2020" name="PLoS Negl. Trop. Dis.">
        <title>High-quality nuclear genome for Sarcoptes scabiei-A critical resource for a neglected parasite.</title>
        <authorList>
            <person name="Korhonen P.K."/>
            <person name="Gasser R.B."/>
            <person name="Ma G."/>
            <person name="Wang T."/>
            <person name="Stroehlein A.J."/>
            <person name="Young N.D."/>
            <person name="Ang C.S."/>
            <person name="Fernando D.D."/>
            <person name="Lu H.C."/>
            <person name="Taylor S."/>
            <person name="Reynolds S.L."/>
            <person name="Mofiz E."/>
            <person name="Najaraj S.H."/>
            <person name="Gowda H."/>
            <person name="Madugundu A."/>
            <person name="Renuse S."/>
            <person name="Holt D."/>
            <person name="Pandey A."/>
            <person name="Papenfuss A.T."/>
            <person name="Fischer K."/>
        </authorList>
    </citation>
    <scope>NUCLEOTIDE SEQUENCE [LARGE SCALE GENOMIC DNA]</scope>
</reference>
<feature type="compositionally biased region" description="Low complexity" evidence="1">
    <location>
        <begin position="422"/>
        <end position="433"/>
    </location>
</feature>
<evidence type="ECO:0000256" key="1">
    <source>
        <dbReference type="SAM" id="MobiDB-lite"/>
    </source>
</evidence>
<feature type="region of interest" description="Disordered" evidence="1">
    <location>
        <begin position="445"/>
        <end position="465"/>
    </location>
</feature>
<dbReference type="EnsemblMetazoa" id="SSS_573s_mrna">
    <property type="protein sequence ID" value="KAF7491303.1"/>
    <property type="gene ID" value="SSS_573"/>
</dbReference>
<feature type="compositionally biased region" description="Low complexity" evidence="1">
    <location>
        <begin position="324"/>
        <end position="335"/>
    </location>
</feature>
<feature type="compositionally biased region" description="Low complexity" evidence="1">
    <location>
        <begin position="446"/>
        <end position="456"/>
    </location>
</feature>
<dbReference type="EMBL" id="WVUK01000060">
    <property type="protein sequence ID" value="KAF7491303.1"/>
    <property type="molecule type" value="Genomic_DNA"/>
</dbReference>
<feature type="compositionally biased region" description="Polar residues" evidence="1">
    <location>
        <begin position="116"/>
        <end position="136"/>
    </location>
</feature>
<sequence length="539" mass="61246">MSFESITSVLFLINSVALVWFSLFLGCDSQHEVKHPKGNSIIYNQQRFNADLDLQRIQPGQQNQSQLKTSKRLPNTLNDQNHFAKIVSQNSVSKQIPGLSSVSKSFPNADHFSRSFGIQSPQSQKHHQSILSSSYHQNDRNELRAPYQQTAIKSIETSKSDGEFYKQILPKLTSIILNSRPTILSNDEDTMIRYRSPNANIVSPPTTLQSRPITNSLNSDPNLIQVLTDLKKKSNNDWLVNKVQSSSPNTKHSTSIPSPPQETYMTLSFESSKKDQSYQTPASSNGLSMNPLKMANYYKQIFPETETFETESSSYGDSKPRYNTMQSASAQTSSSRYHQPQSIGTQNFHNRPSMTLSYQPSSDHRQQNIVMATTQQDDQLDQDQEKNFDWRKSISHYAKEFGFEIPNYQNIELSSDDPPNHSVSAQQQQQQSSSLYLAAMSKPIQSETSSLSSPSSFDDRNRPQILNNFSTNMQTKSYNSLFNDDLSSFDLNRHVNDRIRYELLEDVPNRSNSTLSESLSNDDLQDLFSKFPDLQSLNF</sequence>
<protein>
    <submittedName>
        <fullName evidence="3 4">Uncharacterized protein</fullName>
    </submittedName>
</protein>
<feature type="region of interest" description="Disordered" evidence="1">
    <location>
        <begin position="410"/>
        <end position="433"/>
    </location>
</feature>
<proteinExistence type="predicted"/>
<dbReference type="OrthoDB" id="10595899at2759"/>
<evidence type="ECO:0000313" key="3">
    <source>
        <dbReference type="EMBL" id="KAF7491303.1"/>
    </source>
</evidence>
<reference evidence="3" key="2">
    <citation type="submission" date="2020-01" db="EMBL/GenBank/DDBJ databases">
        <authorList>
            <person name="Korhonen P.K.K."/>
            <person name="Guangxu M.G."/>
            <person name="Wang T.W."/>
            <person name="Stroehlein A.J.S."/>
            <person name="Young N.D."/>
            <person name="Ang C.-S.A."/>
            <person name="Fernando D.W.F."/>
            <person name="Lu H.L."/>
            <person name="Taylor S.T."/>
            <person name="Ehtesham M.E.M."/>
            <person name="Najaraj S.H.N."/>
            <person name="Harsha G.H.G."/>
            <person name="Madugundu A.M."/>
            <person name="Renuse S.R."/>
            <person name="Holt D.H."/>
            <person name="Pandey A.P."/>
            <person name="Papenfuss A.P."/>
            <person name="Gasser R.B.G."/>
            <person name="Fischer K.F."/>
        </authorList>
    </citation>
    <scope>NUCLEOTIDE SEQUENCE</scope>
    <source>
        <strain evidence="3">SSS_KF_BRIS2020</strain>
    </source>
</reference>
<feature type="region of interest" description="Disordered" evidence="1">
    <location>
        <begin position="308"/>
        <end position="364"/>
    </location>
</feature>
<organism evidence="3">
    <name type="scientific">Sarcoptes scabiei</name>
    <name type="common">Itch mite</name>
    <name type="synonym">Acarus scabiei</name>
    <dbReference type="NCBI Taxonomy" id="52283"/>
    <lineage>
        <taxon>Eukaryota</taxon>
        <taxon>Metazoa</taxon>
        <taxon>Ecdysozoa</taxon>
        <taxon>Arthropoda</taxon>
        <taxon>Chelicerata</taxon>
        <taxon>Arachnida</taxon>
        <taxon>Acari</taxon>
        <taxon>Acariformes</taxon>
        <taxon>Sarcoptiformes</taxon>
        <taxon>Astigmata</taxon>
        <taxon>Psoroptidia</taxon>
        <taxon>Sarcoptoidea</taxon>
        <taxon>Sarcoptidae</taxon>
        <taxon>Sarcoptinae</taxon>
        <taxon>Sarcoptes</taxon>
    </lineage>
</organism>
<evidence type="ECO:0000256" key="2">
    <source>
        <dbReference type="SAM" id="SignalP"/>
    </source>
</evidence>
<gene>
    <name evidence="3" type="ORF">SSS_573</name>
</gene>
<keyword evidence="2" id="KW-0732">Signal</keyword>
<evidence type="ECO:0000313" key="5">
    <source>
        <dbReference type="Proteomes" id="UP000070412"/>
    </source>
</evidence>
<dbReference type="Proteomes" id="UP000070412">
    <property type="component" value="Unassembled WGS sequence"/>
</dbReference>
<accession>A0A834RCQ7</accession>
<dbReference type="OMA" id="YMTLSFE"/>
<feature type="compositionally biased region" description="Polar residues" evidence="1">
    <location>
        <begin position="336"/>
        <end position="364"/>
    </location>
</feature>
<evidence type="ECO:0000313" key="4">
    <source>
        <dbReference type="EnsemblMetazoa" id="KAF7491303.1"/>
    </source>
</evidence>
<name>A0A834RCQ7_SARSC</name>
<feature type="signal peptide" evidence="2">
    <location>
        <begin position="1"/>
        <end position="29"/>
    </location>
</feature>
<dbReference type="AlphaFoldDB" id="A0A834RCQ7"/>
<feature type="region of interest" description="Disordered" evidence="1">
    <location>
        <begin position="113"/>
        <end position="139"/>
    </location>
</feature>
<reference evidence="4" key="3">
    <citation type="submission" date="2022-06" db="UniProtKB">
        <authorList>
            <consortium name="EnsemblMetazoa"/>
        </authorList>
    </citation>
    <scope>IDENTIFICATION</scope>
</reference>